<accession>A0A1T4MFF6</accession>
<dbReference type="InterPro" id="IPR003714">
    <property type="entry name" value="PhoH"/>
</dbReference>
<keyword evidence="2" id="KW-0067">ATP-binding</keyword>
<evidence type="ECO:0000256" key="3">
    <source>
        <dbReference type="ARBA" id="ARBA00046345"/>
    </source>
</evidence>
<dbReference type="Pfam" id="PF02562">
    <property type="entry name" value="PhoH"/>
    <property type="match status" value="1"/>
</dbReference>
<evidence type="ECO:0000313" key="5">
    <source>
        <dbReference type="EMBL" id="SJZ65682.1"/>
    </source>
</evidence>
<dbReference type="GO" id="GO:0005829">
    <property type="term" value="C:cytosol"/>
    <property type="evidence" value="ECO:0007669"/>
    <property type="project" value="TreeGrafter"/>
</dbReference>
<dbReference type="InterPro" id="IPR029060">
    <property type="entry name" value="PIN-like_dom_sf"/>
</dbReference>
<dbReference type="FunFam" id="3.40.50.300:FF:000013">
    <property type="entry name" value="PhoH family ATPase"/>
    <property type="match status" value="1"/>
</dbReference>
<dbReference type="SUPFAM" id="SSF88723">
    <property type="entry name" value="PIN domain-like"/>
    <property type="match status" value="1"/>
</dbReference>
<dbReference type="InterPro" id="IPR027417">
    <property type="entry name" value="P-loop_NTPase"/>
</dbReference>
<dbReference type="AlphaFoldDB" id="A0A1T4MFF6"/>
<organism evidence="5 6">
    <name type="scientific">Carboxydocella sporoproducens DSM 16521</name>
    <dbReference type="NCBI Taxonomy" id="1121270"/>
    <lineage>
        <taxon>Bacteria</taxon>
        <taxon>Bacillati</taxon>
        <taxon>Bacillota</taxon>
        <taxon>Clostridia</taxon>
        <taxon>Eubacteriales</taxon>
        <taxon>Clostridiales Family XVI. Incertae Sedis</taxon>
        <taxon>Carboxydocella</taxon>
    </lineage>
</organism>
<keyword evidence="1" id="KW-0547">Nucleotide-binding</keyword>
<dbReference type="SMART" id="SM00670">
    <property type="entry name" value="PINc"/>
    <property type="match status" value="1"/>
</dbReference>
<keyword evidence="6" id="KW-1185">Reference proteome</keyword>
<evidence type="ECO:0000256" key="1">
    <source>
        <dbReference type="ARBA" id="ARBA00022741"/>
    </source>
</evidence>
<feature type="domain" description="PIN" evidence="4">
    <location>
        <begin position="3"/>
        <end position="129"/>
    </location>
</feature>
<protein>
    <submittedName>
        <fullName evidence="5">PhoH-like ATPase</fullName>
    </submittedName>
</protein>
<sequence>MKKLFILDTNVLLHDPQSLFRFQEHEVVLPLLVIEELDEQKRRMDEVGRNARRVAKALDQLRQSGKLHEGIPTPGGGFLRVELAIDLPKIPEIKSHKADNSILALAKMYADKYPEREVTLVTKDIYLRIKADALGIKTEDYKTDRVNVEEMYSGTTTLKVAGDQIDRFYQEGQLVDFTGGELVANQFVTLLCEETGQSALGRFDHSKKAIVPLRYGNKDAFGIRARNKEQRFAMELLFDPNIKLVTLVGQAGTGKTLLAVAAGLEQVVETEDYKKLLVTRPIVPLGNDIGFLPGEKDEKLRPWMSPIYDNIEYILSGVKEGKKEKDSKPTSIETTLRYFKERGQLELEAITYIRGRSIPHQFVIVDEAQNLTPHEVKTILTRVGEGTKIVLTGDPFQVDHPYLDSNSNGLTFVAEKFKDQPIAGHVVFTKGERSELAELAATII</sequence>
<dbReference type="Proteomes" id="UP000189933">
    <property type="component" value="Unassembled WGS sequence"/>
</dbReference>
<dbReference type="GO" id="GO:0005524">
    <property type="term" value="F:ATP binding"/>
    <property type="evidence" value="ECO:0007669"/>
    <property type="project" value="UniProtKB-KW"/>
</dbReference>
<dbReference type="PANTHER" id="PTHR30473">
    <property type="entry name" value="PROTEIN PHOH"/>
    <property type="match status" value="1"/>
</dbReference>
<dbReference type="PANTHER" id="PTHR30473:SF2">
    <property type="entry name" value="PIN DOMAIN-CONTAINING PROTEIN"/>
    <property type="match status" value="1"/>
</dbReference>
<dbReference type="RefSeq" id="WP_078664690.1">
    <property type="nucleotide sequence ID" value="NZ_FUXM01000004.1"/>
</dbReference>
<comment type="similarity">
    <text evidence="3">In the N-terminal section; belongs to the PINc/VapC protein family.</text>
</comment>
<gene>
    <name evidence="5" type="ORF">SAMN02745885_00555</name>
</gene>
<dbReference type="InterPro" id="IPR051451">
    <property type="entry name" value="PhoH2-like"/>
</dbReference>
<evidence type="ECO:0000259" key="4">
    <source>
        <dbReference type="SMART" id="SM00670"/>
    </source>
</evidence>
<dbReference type="OrthoDB" id="9773137at2"/>
<proteinExistence type="inferred from homology"/>
<dbReference type="InterPro" id="IPR002716">
    <property type="entry name" value="PIN_dom"/>
</dbReference>
<evidence type="ECO:0000256" key="2">
    <source>
        <dbReference type="ARBA" id="ARBA00022840"/>
    </source>
</evidence>
<dbReference type="CDD" id="cd09883">
    <property type="entry name" value="PIN_VapC_PhoHL-ATPase"/>
    <property type="match status" value="1"/>
</dbReference>
<dbReference type="SUPFAM" id="SSF52540">
    <property type="entry name" value="P-loop containing nucleoside triphosphate hydrolases"/>
    <property type="match status" value="1"/>
</dbReference>
<reference evidence="6" key="1">
    <citation type="submission" date="2017-02" db="EMBL/GenBank/DDBJ databases">
        <authorList>
            <person name="Varghese N."/>
            <person name="Submissions S."/>
        </authorList>
    </citation>
    <scope>NUCLEOTIDE SEQUENCE [LARGE SCALE GENOMIC DNA]</scope>
    <source>
        <strain evidence="6">DSM 16521</strain>
    </source>
</reference>
<dbReference type="Gene3D" id="3.40.50.1010">
    <property type="entry name" value="5'-nuclease"/>
    <property type="match status" value="1"/>
</dbReference>
<dbReference type="Pfam" id="PF13638">
    <property type="entry name" value="PIN_4"/>
    <property type="match status" value="1"/>
</dbReference>
<name>A0A1T4MFF6_9FIRM</name>
<dbReference type="Gene3D" id="3.40.50.300">
    <property type="entry name" value="P-loop containing nucleotide triphosphate hydrolases"/>
    <property type="match status" value="1"/>
</dbReference>
<evidence type="ECO:0000313" key="6">
    <source>
        <dbReference type="Proteomes" id="UP000189933"/>
    </source>
</evidence>
<dbReference type="EMBL" id="FUXM01000004">
    <property type="protein sequence ID" value="SJZ65682.1"/>
    <property type="molecule type" value="Genomic_DNA"/>
</dbReference>